<protein>
    <submittedName>
        <fullName evidence="1">Uncharacterized protein</fullName>
    </submittedName>
</protein>
<name>A0A9D4RQG6_DREPO</name>
<evidence type="ECO:0000313" key="2">
    <source>
        <dbReference type="Proteomes" id="UP000828390"/>
    </source>
</evidence>
<dbReference type="Proteomes" id="UP000828390">
    <property type="component" value="Unassembled WGS sequence"/>
</dbReference>
<reference evidence="1" key="2">
    <citation type="submission" date="2020-11" db="EMBL/GenBank/DDBJ databases">
        <authorList>
            <person name="McCartney M.A."/>
            <person name="Auch B."/>
            <person name="Kono T."/>
            <person name="Mallez S."/>
            <person name="Becker A."/>
            <person name="Gohl D.M."/>
            <person name="Silverstein K.A.T."/>
            <person name="Koren S."/>
            <person name="Bechman K.B."/>
            <person name="Herman A."/>
            <person name="Abrahante J.E."/>
            <person name="Garbe J."/>
        </authorList>
    </citation>
    <scope>NUCLEOTIDE SEQUENCE</scope>
    <source>
        <strain evidence="1">Duluth1</strain>
        <tissue evidence="1">Whole animal</tissue>
    </source>
</reference>
<reference evidence="1" key="1">
    <citation type="journal article" date="2019" name="bioRxiv">
        <title>The Genome of the Zebra Mussel, Dreissena polymorpha: A Resource for Invasive Species Research.</title>
        <authorList>
            <person name="McCartney M.A."/>
            <person name="Auch B."/>
            <person name="Kono T."/>
            <person name="Mallez S."/>
            <person name="Zhang Y."/>
            <person name="Obille A."/>
            <person name="Becker A."/>
            <person name="Abrahante J.E."/>
            <person name="Garbe J."/>
            <person name="Badalamenti J.P."/>
            <person name="Herman A."/>
            <person name="Mangelson H."/>
            <person name="Liachko I."/>
            <person name="Sullivan S."/>
            <person name="Sone E.D."/>
            <person name="Koren S."/>
            <person name="Silverstein K.A.T."/>
            <person name="Beckman K.B."/>
            <person name="Gohl D.M."/>
        </authorList>
    </citation>
    <scope>NUCLEOTIDE SEQUENCE</scope>
    <source>
        <strain evidence="1">Duluth1</strain>
        <tissue evidence="1">Whole animal</tissue>
    </source>
</reference>
<proteinExistence type="predicted"/>
<sequence length="55" mass="6145">MVLSDDIACMPDIIHAPALMGGLRNIHETEHSNPQHGNGSVRLYLVIPICRHSWK</sequence>
<dbReference type="EMBL" id="JAIWYP010000002">
    <property type="protein sequence ID" value="KAH3874935.1"/>
    <property type="molecule type" value="Genomic_DNA"/>
</dbReference>
<dbReference type="AlphaFoldDB" id="A0A9D4RQG6"/>
<comment type="caution">
    <text evidence="1">The sequence shown here is derived from an EMBL/GenBank/DDBJ whole genome shotgun (WGS) entry which is preliminary data.</text>
</comment>
<gene>
    <name evidence="1" type="ORF">DPMN_038192</name>
</gene>
<organism evidence="1 2">
    <name type="scientific">Dreissena polymorpha</name>
    <name type="common">Zebra mussel</name>
    <name type="synonym">Mytilus polymorpha</name>
    <dbReference type="NCBI Taxonomy" id="45954"/>
    <lineage>
        <taxon>Eukaryota</taxon>
        <taxon>Metazoa</taxon>
        <taxon>Spiralia</taxon>
        <taxon>Lophotrochozoa</taxon>
        <taxon>Mollusca</taxon>
        <taxon>Bivalvia</taxon>
        <taxon>Autobranchia</taxon>
        <taxon>Heteroconchia</taxon>
        <taxon>Euheterodonta</taxon>
        <taxon>Imparidentia</taxon>
        <taxon>Neoheterodontei</taxon>
        <taxon>Myida</taxon>
        <taxon>Dreissenoidea</taxon>
        <taxon>Dreissenidae</taxon>
        <taxon>Dreissena</taxon>
    </lineage>
</organism>
<accession>A0A9D4RQG6</accession>
<evidence type="ECO:0000313" key="1">
    <source>
        <dbReference type="EMBL" id="KAH3874935.1"/>
    </source>
</evidence>
<keyword evidence="2" id="KW-1185">Reference proteome</keyword>